<evidence type="ECO:0000313" key="3">
    <source>
        <dbReference type="Proteomes" id="UP000002669"/>
    </source>
</evidence>
<name>E4UQA8_ARTGP</name>
<organism evidence="3">
    <name type="scientific">Arthroderma gypseum (strain ATCC MYA-4604 / CBS 118893)</name>
    <name type="common">Microsporum gypseum</name>
    <dbReference type="NCBI Taxonomy" id="535722"/>
    <lineage>
        <taxon>Eukaryota</taxon>
        <taxon>Fungi</taxon>
        <taxon>Dikarya</taxon>
        <taxon>Ascomycota</taxon>
        <taxon>Pezizomycotina</taxon>
        <taxon>Eurotiomycetes</taxon>
        <taxon>Eurotiomycetidae</taxon>
        <taxon>Onygenales</taxon>
        <taxon>Arthrodermataceae</taxon>
        <taxon>Nannizzia</taxon>
    </lineage>
</organism>
<protein>
    <submittedName>
        <fullName evidence="2">Uncharacterized protein</fullName>
    </submittedName>
</protein>
<gene>
    <name evidence="2" type="ORF">MGYG_02203</name>
</gene>
<evidence type="ECO:0000313" key="2">
    <source>
        <dbReference type="EMBL" id="EFQ99189.1"/>
    </source>
</evidence>
<dbReference type="InParanoid" id="E4UQA8"/>
<sequence>MVSMKLATLLLIPSALAGMVKRQEPNPNVVVFEEPGCGGQPQPIALNTCIERFTDERDIQAIGIRPGFYCTAYRGPQCQTPYRNYGPGCNTLDGGASAIQCFQRS</sequence>
<keyword evidence="1" id="KW-0732">Signal</keyword>
<dbReference type="Proteomes" id="UP000002669">
    <property type="component" value="Unassembled WGS sequence"/>
</dbReference>
<feature type="chain" id="PRO_5003190590" evidence="1">
    <location>
        <begin position="18"/>
        <end position="105"/>
    </location>
</feature>
<dbReference type="eggNOG" id="ENOG502RQ9N">
    <property type="taxonomic scope" value="Eukaryota"/>
</dbReference>
<evidence type="ECO:0000256" key="1">
    <source>
        <dbReference type="SAM" id="SignalP"/>
    </source>
</evidence>
<dbReference type="RefSeq" id="XP_003174672.1">
    <property type="nucleotide sequence ID" value="XM_003174624.1"/>
</dbReference>
<dbReference type="OMA" id="NTCIERF"/>
<dbReference type="AlphaFoldDB" id="E4UQA8"/>
<keyword evidence="3" id="KW-1185">Reference proteome</keyword>
<feature type="signal peptide" evidence="1">
    <location>
        <begin position="1"/>
        <end position="17"/>
    </location>
</feature>
<reference evidence="3" key="1">
    <citation type="journal article" date="2012" name="MBio">
        <title>Comparative genome analysis of Trichophyton rubrum and related dermatophytes reveals candidate genes involved in infection.</title>
        <authorList>
            <person name="Martinez D.A."/>
            <person name="Oliver B.G."/>
            <person name="Graeser Y."/>
            <person name="Goldberg J.M."/>
            <person name="Li W."/>
            <person name="Martinez-Rossi N.M."/>
            <person name="Monod M."/>
            <person name="Shelest E."/>
            <person name="Barton R.C."/>
            <person name="Birch E."/>
            <person name="Brakhage A.A."/>
            <person name="Chen Z."/>
            <person name="Gurr S.J."/>
            <person name="Heiman D."/>
            <person name="Heitman J."/>
            <person name="Kosti I."/>
            <person name="Rossi A."/>
            <person name="Saif S."/>
            <person name="Samalova M."/>
            <person name="Saunders C.W."/>
            <person name="Shea T."/>
            <person name="Summerbell R.C."/>
            <person name="Xu J."/>
            <person name="Young S."/>
            <person name="Zeng Q."/>
            <person name="Birren B.W."/>
            <person name="Cuomo C.A."/>
            <person name="White T.C."/>
        </authorList>
    </citation>
    <scope>NUCLEOTIDE SEQUENCE [LARGE SCALE GENOMIC DNA]</scope>
    <source>
        <strain evidence="3">ATCC MYA-4604 / CBS 118893</strain>
    </source>
</reference>
<dbReference type="EMBL" id="DS989823">
    <property type="protein sequence ID" value="EFQ99189.1"/>
    <property type="molecule type" value="Genomic_DNA"/>
</dbReference>
<dbReference type="VEuPathDB" id="FungiDB:MGYG_02203"/>
<proteinExistence type="predicted"/>
<dbReference type="GeneID" id="10029972"/>
<dbReference type="OrthoDB" id="10435517at2759"/>
<accession>E4UQA8</accession>
<dbReference type="HOGENOM" id="CLU_176482_0_0_1"/>